<feature type="transmembrane region" description="Helical" evidence="4">
    <location>
        <begin position="353"/>
        <end position="375"/>
    </location>
</feature>
<evidence type="ECO:0000256" key="4">
    <source>
        <dbReference type="SAM" id="Phobius"/>
    </source>
</evidence>
<feature type="transmembrane region" description="Helical" evidence="4">
    <location>
        <begin position="181"/>
        <end position="200"/>
    </location>
</feature>
<protein>
    <submittedName>
        <fullName evidence="5">MFS transporter</fullName>
    </submittedName>
</protein>
<dbReference type="InterPro" id="IPR052714">
    <property type="entry name" value="MFS_Exporter"/>
</dbReference>
<feature type="transmembrane region" description="Helical" evidence="4">
    <location>
        <begin position="150"/>
        <end position="175"/>
    </location>
</feature>
<reference evidence="5" key="1">
    <citation type="journal article" date="2021" name="PeerJ">
        <title>Extensive microbial diversity within the chicken gut microbiome revealed by metagenomics and culture.</title>
        <authorList>
            <person name="Gilroy R."/>
            <person name="Ravi A."/>
            <person name="Getino M."/>
            <person name="Pursley I."/>
            <person name="Horton D.L."/>
            <person name="Alikhan N.F."/>
            <person name="Baker D."/>
            <person name="Gharbi K."/>
            <person name="Hall N."/>
            <person name="Watson M."/>
            <person name="Adriaenssens E.M."/>
            <person name="Foster-Nyarko E."/>
            <person name="Jarju S."/>
            <person name="Secka A."/>
            <person name="Antonio M."/>
            <person name="Oren A."/>
            <person name="Chaudhuri R.R."/>
            <person name="La Ragione R."/>
            <person name="Hildebrand F."/>
            <person name="Pallen M.J."/>
        </authorList>
    </citation>
    <scope>NUCLEOTIDE SEQUENCE</scope>
    <source>
        <strain evidence="5">ChiHecec2B26-446</strain>
    </source>
</reference>
<keyword evidence="3 4" id="KW-0472">Membrane</keyword>
<evidence type="ECO:0000256" key="1">
    <source>
        <dbReference type="ARBA" id="ARBA00022692"/>
    </source>
</evidence>
<feature type="transmembrane region" description="Helical" evidence="4">
    <location>
        <begin position="228"/>
        <end position="254"/>
    </location>
</feature>
<organism evidence="5 6">
    <name type="scientific">Candidatus Desulfovibrio intestinipullorum</name>
    <dbReference type="NCBI Taxonomy" id="2838536"/>
    <lineage>
        <taxon>Bacteria</taxon>
        <taxon>Pseudomonadati</taxon>
        <taxon>Thermodesulfobacteriota</taxon>
        <taxon>Desulfovibrionia</taxon>
        <taxon>Desulfovibrionales</taxon>
        <taxon>Desulfovibrionaceae</taxon>
        <taxon>Desulfovibrio</taxon>
    </lineage>
</organism>
<dbReference type="GO" id="GO:0022857">
    <property type="term" value="F:transmembrane transporter activity"/>
    <property type="evidence" value="ECO:0007669"/>
    <property type="project" value="InterPro"/>
</dbReference>
<evidence type="ECO:0000256" key="2">
    <source>
        <dbReference type="ARBA" id="ARBA00022989"/>
    </source>
</evidence>
<dbReference type="Pfam" id="PF07690">
    <property type="entry name" value="MFS_1"/>
    <property type="match status" value="2"/>
</dbReference>
<feature type="transmembrane region" description="Helical" evidence="4">
    <location>
        <begin position="266"/>
        <end position="283"/>
    </location>
</feature>
<gene>
    <name evidence="5" type="ORF">H9894_00585</name>
</gene>
<accession>A0A9D1PW73</accession>
<feature type="transmembrane region" description="Helical" evidence="4">
    <location>
        <begin position="381"/>
        <end position="401"/>
    </location>
</feature>
<dbReference type="InterPro" id="IPR036259">
    <property type="entry name" value="MFS_trans_sf"/>
</dbReference>
<sequence>MSTHSPTSPTRKADPGLISLDFILLFFMALFSNCYLSIYYCFEQWLEHVSVDPSWRGILLGALFGMVLVTRPFATVIMLKRSRLPAVIVSLFICSGVLFSYQFLDPASPSFEWLLLALRIVQGIFLAIYSSCVVSVLVSCIPPGQSARGFALFSFTTLLPYAIIPTIGEFLLPIVGSEPSLFAWTSLLLVPCLVMSFFLAPRLRQTDAAVAGRTANFAQYRKDLMHSVLHSGLSLVFASMFSFSLATSTGLFFMKGLCSQTGGDPAKFFFYYTTTMIVLRFFFSKRLDTLPRYRIVPIVALTMASGLLIIAWGPLWAYVPATILYGISLSLLYPLTAAAIYDRSTPETRTINSNFMMLMFDAGGLFSPMIGGFVISLGLDYHAVITVAAGMVSMSGFFFTLDRLRLHLQEVRARRQA</sequence>
<keyword evidence="1 4" id="KW-0812">Transmembrane</keyword>
<name>A0A9D1PW73_9BACT</name>
<dbReference type="PANTHER" id="PTHR23531">
    <property type="entry name" value="QUINOLENE RESISTANCE PROTEIN NORA"/>
    <property type="match status" value="1"/>
</dbReference>
<keyword evidence="2 4" id="KW-1133">Transmembrane helix</keyword>
<dbReference type="Gene3D" id="1.20.1250.20">
    <property type="entry name" value="MFS general substrate transporter like domains"/>
    <property type="match status" value="2"/>
</dbReference>
<feature type="transmembrane region" description="Helical" evidence="4">
    <location>
        <begin position="58"/>
        <end position="79"/>
    </location>
</feature>
<dbReference type="AlphaFoldDB" id="A0A9D1PW73"/>
<dbReference type="InterPro" id="IPR011701">
    <property type="entry name" value="MFS"/>
</dbReference>
<comment type="caution">
    <text evidence="5">The sequence shown here is derived from an EMBL/GenBank/DDBJ whole genome shotgun (WGS) entry which is preliminary data.</text>
</comment>
<dbReference type="PANTHER" id="PTHR23531:SF1">
    <property type="entry name" value="QUINOLENE RESISTANCE PROTEIN NORA"/>
    <property type="match status" value="1"/>
</dbReference>
<feature type="transmembrane region" description="Helical" evidence="4">
    <location>
        <begin position="295"/>
        <end position="317"/>
    </location>
</feature>
<proteinExistence type="predicted"/>
<evidence type="ECO:0000256" key="3">
    <source>
        <dbReference type="ARBA" id="ARBA00023136"/>
    </source>
</evidence>
<feature type="transmembrane region" description="Helical" evidence="4">
    <location>
        <begin position="20"/>
        <end position="38"/>
    </location>
</feature>
<feature type="transmembrane region" description="Helical" evidence="4">
    <location>
        <begin position="116"/>
        <end position="138"/>
    </location>
</feature>
<evidence type="ECO:0000313" key="6">
    <source>
        <dbReference type="Proteomes" id="UP000886752"/>
    </source>
</evidence>
<dbReference type="EMBL" id="DXHV01000008">
    <property type="protein sequence ID" value="HIV99682.1"/>
    <property type="molecule type" value="Genomic_DNA"/>
</dbReference>
<feature type="transmembrane region" description="Helical" evidence="4">
    <location>
        <begin position="86"/>
        <end position="104"/>
    </location>
</feature>
<evidence type="ECO:0000313" key="5">
    <source>
        <dbReference type="EMBL" id="HIV99682.1"/>
    </source>
</evidence>
<reference evidence="5" key="2">
    <citation type="submission" date="2021-04" db="EMBL/GenBank/DDBJ databases">
        <authorList>
            <person name="Gilroy R."/>
        </authorList>
    </citation>
    <scope>NUCLEOTIDE SEQUENCE</scope>
    <source>
        <strain evidence="5">ChiHecec2B26-446</strain>
    </source>
</reference>
<dbReference type="SUPFAM" id="SSF103473">
    <property type="entry name" value="MFS general substrate transporter"/>
    <property type="match status" value="1"/>
</dbReference>
<feature type="transmembrane region" description="Helical" evidence="4">
    <location>
        <begin position="323"/>
        <end position="341"/>
    </location>
</feature>
<dbReference type="Proteomes" id="UP000886752">
    <property type="component" value="Unassembled WGS sequence"/>
</dbReference>